<dbReference type="CDD" id="cd05479">
    <property type="entry name" value="RP_DDI"/>
    <property type="match status" value="1"/>
</dbReference>
<dbReference type="SMART" id="SM00213">
    <property type="entry name" value="UBQ"/>
    <property type="match status" value="1"/>
</dbReference>
<feature type="region of interest" description="Disordered" evidence="9">
    <location>
        <begin position="1377"/>
        <end position="1400"/>
    </location>
</feature>
<dbReference type="SUPFAM" id="SSF50630">
    <property type="entry name" value="Acid proteases"/>
    <property type="match status" value="1"/>
</dbReference>
<feature type="region of interest" description="Disordered" evidence="9">
    <location>
        <begin position="364"/>
        <end position="444"/>
    </location>
</feature>
<dbReference type="GO" id="GO:0004190">
    <property type="term" value="F:aspartic-type endopeptidase activity"/>
    <property type="evidence" value="ECO:0007669"/>
    <property type="project" value="UniProtKB-KW"/>
</dbReference>
<reference evidence="12" key="1">
    <citation type="submission" date="2014-11" db="EMBL/GenBank/DDBJ databases">
        <authorList>
            <person name="Otto D Thomas"/>
            <person name="Naeem Raeece"/>
        </authorList>
    </citation>
    <scope>NUCLEOTIDE SEQUENCE</scope>
</reference>
<feature type="compositionally biased region" description="Basic and acidic residues" evidence="9">
    <location>
        <begin position="1383"/>
        <end position="1399"/>
    </location>
</feature>
<dbReference type="PROSITE" id="PS50053">
    <property type="entry name" value="UBIQUITIN_2"/>
    <property type="match status" value="1"/>
</dbReference>
<dbReference type="GO" id="GO:0006508">
    <property type="term" value="P:proteolysis"/>
    <property type="evidence" value="ECO:0007669"/>
    <property type="project" value="UniProtKB-KW"/>
</dbReference>
<dbReference type="InterPro" id="IPR019103">
    <property type="entry name" value="Peptidase_aspartic_DDI1-type"/>
</dbReference>
<evidence type="ECO:0000256" key="4">
    <source>
        <dbReference type="ARBA" id="ARBA00022490"/>
    </source>
</evidence>
<feature type="compositionally biased region" description="Basic and acidic residues" evidence="9">
    <location>
        <begin position="1460"/>
        <end position="1469"/>
    </location>
</feature>
<evidence type="ECO:0000313" key="12">
    <source>
        <dbReference type="EMBL" id="CEM56223.1"/>
    </source>
</evidence>
<dbReference type="CDD" id="cd14309">
    <property type="entry name" value="UBA_scDdi1_like"/>
    <property type="match status" value="1"/>
</dbReference>
<keyword evidence="3" id="KW-0813">Transport</keyword>
<feature type="region of interest" description="Disordered" evidence="9">
    <location>
        <begin position="67"/>
        <end position="131"/>
    </location>
</feature>
<evidence type="ECO:0000256" key="3">
    <source>
        <dbReference type="ARBA" id="ARBA00022448"/>
    </source>
</evidence>
<evidence type="ECO:0000259" key="10">
    <source>
        <dbReference type="PROSITE" id="PS50030"/>
    </source>
</evidence>
<feature type="region of interest" description="Disordered" evidence="9">
    <location>
        <begin position="1229"/>
        <end position="1260"/>
    </location>
</feature>
<evidence type="ECO:0000256" key="7">
    <source>
        <dbReference type="ARBA" id="ARBA00022801"/>
    </source>
</evidence>
<evidence type="ECO:0000256" key="6">
    <source>
        <dbReference type="ARBA" id="ARBA00022750"/>
    </source>
</evidence>
<dbReference type="PROSITE" id="PS50030">
    <property type="entry name" value="UBA"/>
    <property type="match status" value="1"/>
</dbReference>
<name>A0A0G4IG97_9ALVE</name>
<dbReference type="InterPro" id="IPR000626">
    <property type="entry name" value="Ubiquitin-like_dom"/>
</dbReference>
<keyword evidence="5" id="KW-0645">Protease</keyword>
<dbReference type="InterPro" id="IPR021109">
    <property type="entry name" value="Peptidase_aspartic_dom_sf"/>
</dbReference>
<feature type="region of interest" description="Disordered" evidence="9">
    <location>
        <begin position="1593"/>
        <end position="1629"/>
    </location>
</feature>
<dbReference type="PANTHER" id="PTHR15397">
    <property type="entry name" value="SODIUM-GLUCOSE COTRANSPORTER REGULATORY PROTEIN -RELATED"/>
    <property type="match status" value="1"/>
</dbReference>
<feature type="region of interest" description="Disordered" evidence="9">
    <location>
        <begin position="1658"/>
        <end position="1682"/>
    </location>
</feature>
<dbReference type="InterPro" id="IPR033882">
    <property type="entry name" value="DDI1_N"/>
</dbReference>
<dbReference type="Pfam" id="PF09668">
    <property type="entry name" value="Asp_protease"/>
    <property type="match status" value="1"/>
</dbReference>
<dbReference type="CDD" id="cd01796">
    <property type="entry name" value="Ubl_Ddi1_like"/>
    <property type="match status" value="1"/>
</dbReference>
<evidence type="ECO:0000256" key="1">
    <source>
        <dbReference type="ARBA" id="ARBA00004496"/>
    </source>
</evidence>
<feature type="compositionally biased region" description="Gly residues" evidence="9">
    <location>
        <begin position="378"/>
        <end position="387"/>
    </location>
</feature>
<feature type="compositionally biased region" description="Low complexity" evidence="9">
    <location>
        <begin position="403"/>
        <end position="418"/>
    </location>
</feature>
<evidence type="ECO:0000256" key="2">
    <source>
        <dbReference type="ARBA" id="ARBA00009136"/>
    </source>
</evidence>
<feature type="compositionally biased region" description="Basic and acidic residues" evidence="9">
    <location>
        <begin position="1286"/>
        <end position="1296"/>
    </location>
</feature>
<feature type="compositionally biased region" description="Low complexity" evidence="9">
    <location>
        <begin position="83"/>
        <end position="95"/>
    </location>
</feature>
<feature type="region of interest" description="Disordered" evidence="9">
    <location>
        <begin position="1284"/>
        <end position="1312"/>
    </location>
</feature>
<dbReference type="Gene3D" id="3.10.20.90">
    <property type="entry name" value="Phosphatidylinositol 3-kinase Catalytic Subunit, Chain A, domain 1"/>
    <property type="match status" value="1"/>
</dbReference>
<dbReference type="Gene3D" id="1.10.8.10">
    <property type="entry name" value="DNA helicase RuvA subunit, C-terminal domain"/>
    <property type="match status" value="1"/>
</dbReference>
<dbReference type="PANTHER" id="PTHR15397:SF3">
    <property type="entry name" value="DNA DAMAGE INDUCIBLE 1 HOMOLOG 2"/>
    <property type="match status" value="1"/>
</dbReference>
<keyword evidence="8" id="KW-0653">Protein transport</keyword>
<gene>
    <name evidence="12" type="ORF">Cvel_135</name>
</gene>
<feature type="domain" description="Ubiquitin-like" evidence="11">
    <location>
        <begin position="1"/>
        <end position="70"/>
    </location>
</feature>
<evidence type="ECO:0000259" key="11">
    <source>
        <dbReference type="PROSITE" id="PS50053"/>
    </source>
</evidence>
<dbReference type="InterPro" id="IPR015940">
    <property type="entry name" value="UBA"/>
</dbReference>
<dbReference type="InterPro" id="IPR029071">
    <property type="entry name" value="Ubiquitin-like_domsf"/>
</dbReference>
<keyword evidence="6" id="KW-0064">Aspartyl protease</keyword>
<dbReference type="EMBL" id="CDMZ01005953">
    <property type="protein sequence ID" value="CEM56223.1"/>
    <property type="molecule type" value="Genomic_DNA"/>
</dbReference>
<dbReference type="VEuPathDB" id="CryptoDB:Cvel_135"/>
<dbReference type="Pfam" id="PF00240">
    <property type="entry name" value="ubiquitin"/>
    <property type="match status" value="1"/>
</dbReference>
<evidence type="ECO:0008006" key="13">
    <source>
        <dbReference type="Google" id="ProtNLM"/>
    </source>
</evidence>
<dbReference type="SMART" id="SM00165">
    <property type="entry name" value="UBA"/>
    <property type="match status" value="1"/>
</dbReference>
<sequence>MQLTISEDGTDRVTLLEVADTETVENLMALIEVEFGTPLAQQALFLGGRPLSPNTKLSDAGAKHGDMIIMKKNPSPPRPRPPAAARQAPPAQPQATAGLLDFSSILGGPPSQQQQRQPGGAAGIPQQQGDRYRRAAEEFLHEVRANPYFLGQLEASNPRLAEIVRGGQVEALADALRQQDEAKRKREEEQRRRLAMLEADPFNIELQREVEQAIQQENINENLNLAHEHMPEAFASVYMLYIDCEVNGVPMKAFVDSGAQMTIMSKKCAERCNMLRLVDARYQGVARGVGTSNIVGRVHMAQIKIGGQFFPCSLTILEDDKVDFLFGLDMLKRHQCCIDLKQDKLFIGDTSVRFLGESEIKDEFGSAHTPEGSPAGNRPGGAAGSGGASTSAAPPPTAGAGAGAPPAATQQAPPSGQQAQGGGAGGDEPMGDAGGQGQAQTGGAPVAVDPLEEQKIQSLMALGVSREQAEGALRMAGGNAELAASLLLGGIRRPHEFVLFRGRVREDGAQEVLLKVKEWITDPVYSTPILFAVFSKELLENYERFLPDGEVRFRDKIICAADLLRAQRGDASGSSAASPAAAETAASSLLPRSAVSVSASSRLPSRRIAQDQSELDFTSISARDLPRVMGLRWTTGKKRDFVFWLPALECLRSNVKKLPPTELALSSLQVGRMLSYAKKKGHPKEDGQAFLQTAERTLRLLARQSQLRLSLFSAEDLQVLLSGCQLAGFRDLGLLDALKSLVLRRWEKMSHVERQRIFATCSAFGYKSEEFVARMASDVYEHVSVLASLPWSDVTSIASCLSALGMRDEAFFGAVADRLQATQTDTLVAQMTMSDAARLAAAFTKIYSRHQQAALIPLCRALRRQIESTLGHEQSHSGVHVQMMKGIATPSDLASLSGSLGRGNRRDLRLLSLIGEMFFTEMARNTKGHTEEEEELGYTPRDVAMILNGMMHLRKQPAPFLRDAVLEQSDALFGEGKGASGLDLFTACLAFCKWEEGGVEGCERAIVTSARTLFELLTREWCVQEIGRSIWDNRGDLLMQGQRGTTGSGYGERERDEGLLKGLGGRQLIFLLHALSKRAKAEAERGTTITMLKDGGRGEVGVYRNTGTHQGALAEMLPSAAGLLREAIEACYSPLEYFLQSGNGWRSPASIYHKEGQGTERGARRQHAFEAEPSLDRLRVWDLTVLLSTLTSPAVQSICWRDKGGTRKVVQRIIERTLSILETRLEESTGRQVDVRDGVGLSGTARSPLRKGNAKGDGETSALRELETVQSESDTVDIFEEVQGEEGERGGERSKMETAFGGAGGGRHDWKREGWHPTDVTWVIRSLSGGASDSETAARVLNGAVRALTVRHRHFQRPLFLHAAACALSTMQSSAQADLSTPLEERESERGVGPREGGLKFEGLALGNRRSLLRCFDKCLSRWVATLDESAEILFGSAGREDGRSLSSFGTLTDDVESTDEAKGGDGRQQEGGGGGPSESGAASVGQNPPGAAGRLPSLTAPELILSEIRDSASIIANTALSIESEESKSSAREEDWSSRSLSGDVHLSFYVPPLTQMFLMRLRLIERARQASGRERQSDDFFSKIRKKIRKRGGERGAVHDASSNAEVREDEEEREDGEVGERQSAETAAEVLRASAIWGERDERLMATGQLLSLRSALSPAPPSRSEESASSASERPVTPSLPVPLSFQKCLEGVHRGEVAAPALVPLLTSVFRSLAQLGALDTPFPSLSPQSAEDSVCTEEKGVGGSALDDILRYPCPLAGTLSPLRTLLVKTLPEDPVAFRAVEEKAVAAAGTRAVARAWSDLLFALSLVRAGAGGGQSWDLRLGLRAALHSSQMDAMVGDTLLRRGDLGLSLAAFWLLEGRERFSSILSDEVFSMGERGAIALQSLLQLLDTTHAGQEIVRGTQSVPELALPWGHQREREDEKRTQREILQDLEELMQTVGTGSGSGSGCGPGGPTEAASACTTTNRLGKTAPTSMPFACNTRGCLLIL</sequence>
<evidence type="ECO:0000256" key="5">
    <source>
        <dbReference type="ARBA" id="ARBA00022670"/>
    </source>
</evidence>
<dbReference type="InterPro" id="IPR057273">
    <property type="entry name" value="Ddi1/2_HDD"/>
</dbReference>
<dbReference type="FunFam" id="2.40.70.10:FF:000005">
    <property type="entry name" value="DNA damage inducible 1 homolog 2"/>
    <property type="match status" value="1"/>
</dbReference>
<dbReference type="GO" id="GO:0015031">
    <property type="term" value="P:protein transport"/>
    <property type="evidence" value="ECO:0007669"/>
    <property type="project" value="UniProtKB-KW"/>
</dbReference>
<dbReference type="SUPFAM" id="SSF54236">
    <property type="entry name" value="Ubiquitin-like"/>
    <property type="match status" value="1"/>
</dbReference>
<accession>A0A0G4IG97</accession>
<dbReference type="Gene3D" id="2.40.70.10">
    <property type="entry name" value="Acid Proteases"/>
    <property type="match status" value="1"/>
</dbReference>
<comment type="similarity">
    <text evidence="2">Belongs to the DDI1 family.</text>
</comment>
<dbReference type="InterPro" id="IPR009060">
    <property type="entry name" value="UBA-like_sf"/>
</dbReference>
<keyword evidence="7" id="KW-0378">Hydrolase</keyword>
<dbReference type="Pfam" id="PF24669">
    <property type="entry name" value="Ddi2_HDD"/>
    <property type="match status" value="1"/>
</dbReference>
<feature type="compositionally biased region" description="Gly residues" evidence="9">
    <location>
        <begin position="419"/>
        <end position="437"/>
    </location>
</feature>
<evidence type="ECO:0000256" key="8">
    <source>
        <dbReference type="ARBA" id="ARBA00022927"/>
    </source>
</evidence>
<dbReference type="SUPFAM" id="SSF46934">
    <property type="entry name" value="UBA-like"/>
    <property type="match status" value="1"/>
</dbReference>
<protein>
    <recommendedName>
        <fullName evidence="13">UBA domain-containing protein</fullName>
    </recommendedName>
</protein>
<keyword evidence="4" id="KW-0963">Cytoplasm</keyword>
<proteinExistence type="inferred from homology"/>
<dbReference type="GO" id="GO:0005737">
    <property type="term" value="C:cytoplasm"/>
    <property type="evidence" value="ECO:0007669"/>
    <property type="project" value="UniProtKB-SubCell"/>
</dbReference>
<evidence type="ECO:0000256" key="9">
    <source>
        <dbReference type="SAM" id="MobiDB-lite"/>
    </source>
</evidence>
<feature type="domain" description="UBA" evidence="10">
    <location>
        <begin position="450"/>
        <end position="490"/>
    </location>
</feature>
<feature type="compositionally biased region" description="Low complexity" evidence="9">
    <location>
        <begin position="107"/>
        <end position="129"/>
    </location>
</feature>
<feature type="region of interest" description="Disordered" evidence="9">
    <location>
        <begin position="1442"/>
        <end position="1497"/>
    </location>
</feature>
<organism evidence="12">
    <name type="scientific">Chromera velia CCMP2878</name>
    <dbReference type="NCBI Taxonomy" id="1169474"/>
    <lineage>
        <taxon>Eukaryota</taxon>
        <taxon>Sar</taxon>
        <taxon>Alveolata</taxon>
        <taxon>Colpodellida</taxon>
        <taxon>Chromeraceae</taxon>
        <taxon>Chromera</taxon>
    </lineage>
</organism>
<comment type="subcellular location">
    <subcellularLocation>
        <location evidence="1">Cytoplasm</location>
    </subcellularLocation>
</comment>